<proteinExistence type="predicted"/>
<comment type="caution">
    <text evidence="4">The sequence shown here is derived from an EMBL/GenBank/DDBJ whole genome shotgun (WGS) entry which is preliminary data.</text>
</comment>
<dbReference type="AlphaFoldDB" id="A0A210QWN1"/>
<evidence type="ECO:0000256" key="1">
    <source>
        <dbReference type="SAM" id="MobiDB-lite"/>
    </source>
</evidence>
<keyword evidence="5" id="KW-1185">Reference proteome</keyword>
<dbReference type="InterPro" id="IPR016187">
    <property type="entry name" value="CTDL_fold"/>
</dbReference>
<evidence type="ECO:0000313" key="4">
    <source>
        <dbReference type="EMBL" id="OWF53134.1"/>
    </source>
</evidence>
<organism evidence="4 5">
    <name type="scientific">Mizuhopecten yessoensis</name>
    <name type="common">Japanese scallop</name>
    <name type="synonym">Patinopecten yessoensis</name>
    <dbReference type="NCBI Taxonomy" id="6573"/>
    <lineage>
        <taxon>Eukaryota</taxon>
        <taxon>Metazoa</taxon>
        <taxon>Spiralia</taxon>
        <taxon>Lophotrochozoa</taxon>
        <taxon>Mollusca</taxon>
        <taxon>Bivalvia</taxon>
        <taxon>Autobranchia</taxon>
        <taxon>Pteriomorphia</taxon>
        <taxon>Pectinida</taxon>
        <taxon>Pectinoidea</taxon>
        <taxon>Pectinidae</taxon>
        <taxon>Mizuhopecten</taxon>
    </lineage>
</organism>
<evidence type="ECO:0000256" key="2">
    <source>
        <dbReference type="SAM" id="Phobius"/>
    </source>
</evidence>
<feature type="transmembrane region" description="Helical" evidence="2">
    <location>
        <begin position="299"/>
        <end position="321"/>
    </location>
</feature>
<dbReference type="SUPFAM" id="SSF56436">
    <property type="entry name" value="C-type lectin-like"/>
    <property type="match status" value="1"/>
</dbReference>
<evidence type="ECO:0000256" key="3">
    <source>
        <dbReference type="SAM" id="SignalP"/>
    </source>
</evidence>
<name>A0A210QWN1_MIZYE</name>
<gene>
    <name evidence="4" type="ORF">KP79_PYT13194</name>
</gene>
<feature type="compositionally biased region" description="Polar residues" evidence="1">
    <location>
        <begin position="276"/>
        <end position="285"/>
    </location>
</feature>
<feature type="signal peptide" evidence="3">
    <location>
        <begin position="1"/>
        <end position="25"/>
    </location>
</feature>
<evidence type="ECO:0000313" key="5">
    <source>
        <dbReference type="Proteomes" id="UP000242188"/>
    </source>
</evidence>
<feature type="compositionally biased region" description="Polar residues" evidence="1">
    <location>
        <begin position="219"/>
        <end position="255"/>
    </location>
</feature>
<accession>A0A210QWN1</accession>
<evidence type="ECO:0008006" key="6">
    <source>
        <dbReference type="Google" id="ProtNLM"/>
    </source>
</evidence>
<keyword evidence="2" id="KW-1133">Transmembrane helix</keyword>
<feature type="region of interest" description="Disordered" evidence="1">
    <location>
        <begin position="219"/>
        <end position="292"/>
    </location>
</feature>
<protein>
    <recommendedName>
        <fullName evidence="6">C-type lectin domain-containing protein</fullName>
    </recommendedName>
</protein>
<keyword evidence="2" id="KW-0812">Transmembrane</keyword>
<feature type="chain" id="PRO_5013075190" description="C-type lectin domain-containing protein" evidence="3">
    <location>
        <begin position="26"/>
        <end position="472"/>
    </location>
</feature>
<reference evidence="4 5" key="1">
    <citation type="journal article" date="2017" name="Nat. Ecol. Evol.">
        <title>Scallop genome provides insights into evolution of bilaterian karyotype and development.</title>
        <authorList>
            <person name="Wang S."/>
            <person name="Zhang J."/>
            <person name="Jiao W."/>
            <person name="Li J."/>
            <person name="Xun X."/>
            <person name="Sun Y."/>
            <person name="Guo X."/>
            <person name="Huan P."/>
            <person name="Dong B."/>
            <person name="Zhang L."/>
            <person name="Hu X."/>
            <person name="Sun X."/>
            <person name="Wang J."/>
            <person name="Zhao C."/>
            <person name="Wang Y."/>
            <person name="Wang D."/>
            <person name="Huang X."/>
            <person name="Wang R."/>
            <person name="Lv J."/>
            <person name="Li Y."/>
            <person name="Zhang Z."/>
            <person name="Liu B."/>
            <person name="Lu W."/>
            <person name="Hui Y."/>
            <person name="Liang J."/>
            <person name="Zhou Z."/>
            <person name="Hou R."/>
            <person name="Li X."/>
            <person name="Liu Y."/>
            <person name="Li H."/>
            <person name="Ning X."/>
            <person name="Lin Y."/>
            <person name="Zhao L."/>
            <person name="Xing Q."/>
            <person name="Dou J."/>
            <person name="Li Y."/>
            <person name="Mao J."/>
            <person name="Guo H."/>
            <person name="Dou H."/>
            <person name="Li T."/>
            <person name="Mu C."/>
            <person name="Jiang W."/>
            <person name="Fu Q."/>
            <person name="Fu X."/>
            <person name="Miao Y."/>
            <person name="Liu J."/>
            <person name="Yu Q."/>
            <person name="Li R."/>
            <person name="Liao H."/>
            <person name="Li X."/>
            <person name="Kong Y."/>
            <person name="Jiang Z."/>
            <person name="Chourrout D."/>
            <person name="Li R."/>
            <person name="Bao Z."/>
        </authorList>
    </citation>
    <scope>NUCLEOTIDE SEQUENCE [LARGE SCALE GENOMIC DNA]</scope>
    <source>
        <strain evidence="4 5">PY_sf001</strain>
    </source>
</reference>
<dbReference type="EMBL" id="NEDP02001505">
    <property type="protein sequence ID" value="OWF53134.1"/>
    <property type="molecule type" value="Genomic_DNA"/>
</dbReference>
<dbReference type="CDD" id="cd12087">
    <property type="entry name" value="TM_EGFR-like"/>
    <property type="match status" value="1"/>
</dbReference>
<sequence length="472" mass="52422">MIHISSIRLIQSILFVYCGFQLVSGDNENCTRELNNNQDCIPYRCPINRSGNGLSFEHLTCVCDNSTTTTTDCVVINITGDNQQYEVRPCMETHPFICSDSNKCFQIYAEENSTWTDAVETCEERNLHIAQVSLCTIHHTSNVLFWIGSFYRAASTSGIDVNVGSTGTNVRCKIQPDMFQMTTNSVCPTSLGVTQTTDESTATVLQTTPYVTTDPLTAYNITGPTTTRRPNVSSKPPNVTVIGNTTQTDTTVRNISTSSVTTPSTKKESTPDPGNVNKTLTQMTDGSHKDSDVPHSNTMVIVGALSGGVVLIIIGVTVVYVRKTRNHRKTKNNSIQMSDIVGLAGYTDQSLRGKSRAVDKPQNPIYLPQENTSFNDIGYRWCDKAVAFDDESNYDHFEKKTIRNDTESENDTYDHTRLDFEVDSNEGYGVLHQRKDGMINDVYDHVGCLVEGTYGHLHQKDETSRPDSDIYD</sequence>
<keyword evidence="2" id="KW-0472">Membrane</keyword>
<keyword evidence="3" id="KW-0732">Signal</keyword>
<dbReference type="Proteomes" id="UP000242188">
    <property type="component" value="Unassembled WGS sequence"/>
</dbReference>